<dbReference type="Proteomes" id="UP000460298">
    <property type="component" value="Unassembled WGS sequence"/>
</dbReference>
<name>A0A833H3V4_9LEPT</name>
<gene>
    <name evidence="1" type="ORF">F9K24_04265</name>
</gene>
<reference evidence="1 2" key="1">
    <citation type="submission" date="2019-10" db="EMBL/GenBank/DDBJ databases">
        <title>Extracellular Electron Transfer in a Candidatus Methanoperedens spp. Enrichment Culture.</title>
        <authorList>
            <person name="Berger S."/>
            <person name="Rangel Shaw D."/>
            <person name="Berben T."/>
            <person name="In 'T Zandt M."/>
            <person name="Frank J."/>
            <person name="Reimann J."/>
            <person name="Jetten M.S.M."/>
            <person name="Welte C.U."/>
        </authorList>
    </citation>
    <scope>NUCLEOTIDE SEQUENCE [LARGE SCALE GENOMIC DNA]</scope>
    <source>
        <strain evidence="1">SB12</strain>
    </source>
</reference>
<accession>A0A833H3V4</accession>
<comment type="caution">
    <text evidence="1">The sequence shown here is derived from an EMBL/GenBank/DDBJ whole genome shotgun (WGS) entry which is preliminary data.</text>
</comment>
<evidence type="ECO:0000313" key="2">
    <source>
        <dbReference type="Proteomes" id="UP000460298"/>
    </source>
</evidence>
<dbReference type="EMBL" id="WBUI01000003">
    <property type="protein sequence ID" value="KAB2934246.1"/>
    <property type="molecule type" value="Genomic_DNA"/>
</dbReference>
<organism evidence="1 2">
    <name type="scientific">Leptonema illini</name>
    <dbReference type="NCBI Taxonomy" id="183"/>
    <lineage>
        <taxon>Bacteria</taxon>
        <taxon>Pseudomonadati</taxon>
        <taxon>Spirochaetota</taxon>
        <taxon>Spirochaetia</taxon>
        <taxon>Leptospirales</taxon>
        <taxon>Leptospiraceae</taxon>
        <taxon>Leptonema</taxon>
    </lineage>
</organism>
<sequence length="164" mass="18284">MQEWKRQPCVDWIPGASLPASFQAGFVETTPGYGGVWLRADHTVIYFCADGLGCPQLKGHWRIARDHIIVTYLDNTESQVCEQNLSEGAEYCERNCKTYMARGQAHCRRLNSLATGKMLRIQPVQAGIRIHGQLMFQAKAVMARCVHDLGNSWISAETAVDSGI</sequence>
<protein>
    <submittedName>
        <fullName evidence="1">Uncharacterized protein</fullName>
    </submittedName>
</protein>
<evidence type="ECO:0000313" key="1">
    <source>
        <dbReference type="EMBL" id="KAB2934246.1"/>
    </source>
</evidence>
<proteinExistence type="predicted"/>
<dbReference type="AlphaFoldDB" id="A0A833H3V4"/>